<proteinExistence type="predicted"/>
<accession>A0A8H7RWW4</accession>
<evidence type="ECO:0000313" key="2">
    <source>
        <dbReference type="EMBL" id="KAG2219314.1"/>
    </source>
</evidence>
<reference evidence="2 3" key="1">
    <citation type="submission" date="2020-12" db="EMBL/GenBank/DDBJ databases">
        <title>Metabolic potential, ecology and presence of endohyphal bacteria is reflected in genomic diversity of Mucoromycotina.</title>
        <authorList>
            <person name="Muszewska A."/>
            <person name="Okrasinska A."/>
            <person name="Steczkiewicz K."/>
            <person name="Drgas O."/>
            <person name="Orlowska M."/>
            <person name="Perlinska-Lenart U."/>
            <person name="Aleksandrzak-Piekarczyk T."/>
            <person name="Szatraj K."/>
            <person name="Zielenkiewicz U."/>
            <person name="Pilsyk S."/>
            <person name="Malc E."/>
            <person name="Mieczkowski P."/>
            <person name="Kruszewska J.S."/>
            <person name="Biernat P."/>
            <person name="Pawlowska J."/>
        </authorList>
    </citation>
    <scope>NUCLEOTIDE SEQUENCE [LARGE SCALE GENOMIC DNA]</scope>
    <source>
        <strain evidence="2 3">CBS 142.35</strain>
    </source>
</reference>
<dbReference type="AlphaFoldDB" id="A0A8H7RWW4"/>
<feature type="coiled-coil region" evidence="1">
    <location>
        <begin position="22"/>
        <end position="49"/>
    </location>
</feature>
<name>A0A8H7RWW4_9FUNG</name>
<gene>
    <name evidence="2" type="ORF">INT45_003136</name>
</gene>
<sequence length="88" mass="10023">MDINRKSYDTSKTFDIERGRLLREAKQELNKLSVNLNNVNQNLQTLNSIAMGLSEPSNLWHAFHVALKPEPEETIIKDGVTGEPMDTR</sequence>
<dbReference type="EMBL" id="JAEPRB010000185">
    <property type="protein sequence ID" value="KAG2219314.1"/>
    <property type="molecule type" value="Genomic_DNA"/>
</dbReference>
<comment type="caution">
    <text evidence="2">The sequence shown here is derived from an EMBL/GenBank/DDBJ whole genome shotgun (WGS) entry which is preliminary data.</text>
</comment>
<organism evidence="2 3">
    <name type="scientific">Circinella minor</name>
    <dbReference type="NCBI Taxonomy" id="1195481"/>
    <lineage>
        <taxon>Eukaryota</taxon>
        <taxon>Fungi</taxon>
        <taxon>Fungi incertae sedis</taxon>
        <taxon>Mucoromycota</taxon>
        <taxon>Mucoromycotina</taxon>
        <taxon>Mucoromycetes</taxon>
        <taxon>Mucorales</taxon>
        <taxon>Lichtheimiaceae</taxon>
        <taxon>Circinella</taxon>
    </lineage>
</organism>
<dbReference type="Proteomes" id="UP000646827">
    <property type="component" value="Unassembled WGS sequence"/>
</dbReference>
<keyword evidence="3" id="KW-1185">Reference proteome</keyword>
<keyword evidence="1" id="KW-0175">Coiled coil</keyword>
<evidence type="ECO:0000313" key="3">
    <source>
        <dbReference type="Proteomes" id="UP000646827"/>
    </source>
</evidence>
<evidence type="ECO:0000256" key="1">
    <source>
        <dbReference type="SAM" id="Coils"/>
    </source>
</evidence>
<protein>
    <recommendedName>
        <fullName evidence="4">Outer kinetochore protein DAD1</fullName>
    </recommendedName>
</protein>
<evidence type="ECO:0008006" key="4">
    <source>
        <dbReference type="Google" id="ProtNLM"/>
    </source>
</evidence>